<reference evidence="2 3" key="1">
    <citation type="submission" date="2018-09" db="EMBL/GenBank/DDBJ databases">
        <title>Phylogenetic diversity of Pectobacterium and Dickeya strains causing blackleg disease of potato in Morocco.</title>
        <authorList>
            <person name="Oulghazi S."/>
            <person name="Moumni M."/>
            <person name="Faure D."/>
        </authorList>
    </citation>
    <scope>NUCLEOTIDE SEQUENCE [LARGE SCALE GENOMIC DNA]</scope>
    <source>
        <strain evidence="2 3">S1.15.11.2D</strain>
    </source>
</reference>
<dbReference type="InterPro" id="IPR012258">
    <property type="entry name" value="Acyl-CoA_oxidase"/>
</dbReference>
<protein>
    <submittedName>
        <fullName evidence="2">Acyl-CoA dehydrogenase</fullName>
    </submittedName>
</protein>
<name>A0A419ARP5_PECCA</name>
<dbReference type="PANTHER" id="PTHR10909">
    <property type="entry name" value="ELECTRON TRANSPORT OXIDOREDUCTASE"/>
    <property type="match status" value="1"/>
</dbReference>
<dbReference type="Gene3D" id="1.20.140.10">
    <property type="entry name" value="Butyryl-CoA Dehydrogenase, subunit A, domain 3"/>
    <property type="match status" value="1"/>
</dbReference>
<dbReference type="InterPro" id="IPR009100">
    <property type="entry name" value="AcylCoA_DH/oxidase_NM_dom_sf"/>
</dbReference>
<dbReference type="SUPFAM" id="SSF56645">
    <property type="entry name" value="Acyl-CoA dehydrogenase NM domain-like"/>
    <property type="match status" value="1"/>
</dbReference>
<dbReference type="GO" id="GO:0005504">
    <property type="term" value="F:fatty acid binding"/>
    <property type="evidence" value="ECO:0007669"/>
    <property type="project" value="TreeGrafter"/>
</dbReference>
<dbReference type="InterPro" id="IPR055060">
    <property type="entry name" value="ACOX_C_alpha1"/>
</dbReference>
<dbReference type="GO" id="GO:0033540">
    <property type="term" value="P:fatty acid beta-oxidation using acyl-CoA oxidase"/>
    <property type="evidence" value="ECO:0007669"/>
    <property type="project" value="TreeGrafter"/>
</dbReference>
<dbReference type="Pfam" id="PF22924">
    <property type="entry name" value="ACOX_C_alpha1"/>
    <property type="match status" value="1"/>
</dbReference>
<comment type="caution">
    <text evidence="2">The sequence shown here is derived from an EMBL/GenBank/DDBJ whole genome shotgun (WGS) entry which is preliminary data.</text>
</comment>
<feature type="domain" description="Acyl-CoA oxidase C-alpha1" evidence="1">
    <location>
        <begin position="263"/>
        <end position="414"/>
    </location>
</feature>
<proteinExistence type="predicted"/>
<dbReference type="InterPro" id="IPR046373">
    <property type="entry name" value="Acyl-CoA_Oxase/DH_mid-dom_sf"/>
</dbReference>
<sequence>MNMSCNDKFNKIIEMKLFDPRLRHHISSRDYMDLTVKRMRVIFQEGLINNEMWLGQKNQAQFDELCKNVALFGTLDLSLGISLAAHLIAGNVIFTQSSPQQLKKYRDEIITLDCIYSFCCTEIACGTNLRNIKTTVTYDPQQHRLILDSPTPDSSKFWIGNALYSATVGMVLARLIVNDRDEGIHWFRVPLRDKEGENLFPGISTISCDPKGGVEGYQISGIRFDQVSLPLEAMMQCHSEITPDGTFHSQASKSQRFASLFETFLQERIFPLSSGSLSAAAALYITYKFSKHRVTSLKPTYQTLIMEPLFCQRLYPELLKAFSLNILNKIIIEQFKINWEDKSTHKKLQILVAVGKYLGSSLGLEILRKCRAMCGAQGLHHYNQIISMQIDYEANITFAGDNSVMSYQVAKYMIGLDRFKNHDMVPENIAQEIENKIITASNQRRFTHDEAQALTYTYALDLIIQNIQQTNILDREMLQDLSNCFTSYISGTVSLNAINPTIEKIDYLMGILTPPIELITAPIINPSYTEELTSELYAIS</sequence>
<dbReference type="Gene3D" id="2.40.110.10">
    <property type="entry name" value="Butyryl-CoA Dehydrogenase, subunit A, domain 2"/>
    <property type="match status" value="1"/>
</dbReference>
<dbReference type="EMBL" id="QZDH01000061">
    <property type="protein sequence ID" value="RJL47813.1"/>
    <property type="molecule type" value="Genomic_DNA"/>
</dbReference>
<evidence type="ECO:0000313" key="2">
    <source>
        <dbReference type="EMBL" id="RJL47813.1"/>
    </source>
</evidence>
<organism evidence="2 3">
    <name type="scientific">Pectobacterium carotovorum</name>
    <name type="common">Erwinia carotovora</name>
    <dbReference type="NCBI Taxonomy" id="554"/>
    <lineage>
        <taxon>Bacteria</taxon>
        <taxon>Pseudomonadati</taxon>
        <taxon>Pseudomonadota</taxon>
        <taxon>Gammaproteobacteria</taxon>
        <taxon>Enterobacterales</taxon>
        <taxon>Pectobacteriaceae</taxon>
        <taxon>Pectobacterium</taxon>
    </lineage>
</organism>
<dbReference type="GO" id="GO:0055088">
    <property type="term" value="P:lipid homeostasis"/>
    <property type="evidence" value="ECO:0007669"/>
    <property type="project" value="TreeGrafter"/>
</dbReference>
<evidence type="ECO:0000259" key="1">
    <source>
        <dbReference type="Pfam" id="PF22924"/>
    </source>
</evidence>
<dbReference type="PANTHER" id="PTHR10909:SF382">
    <property type="entry name" value="ACYL-COENZYME A OXIDASE"/>
    <property type="match status" value="1"/>
</dbReference>
<gene>
    <name evidence="2" type="ORF">D5071_18790</name>
</gene>
<evidence type="ECO:0000313" key="3">
    <source>
        <dbReference type="Proteomes" id="UP000283655"/>
    </source>
</evidence>
<dbReference type="AlphaFoldDB" id="A0A419ARP5"/>
<dbReference type="Proteomes" id="UP000283655">
    <property type="component" value="Unassembled WGS sequence"/>
</dbReference>
<dbReference type="SUPFAM" id="SSF47203">
    <property type="entry name" value="Acyl-CoA dehydrogenase C-terminal domain-like"/>
    <property type="match status" value="1"/>
</dbReference>
<dbReference type="InterPro" id="IPR036250">
    <property type="entry name" value="AcylCo_DH-like_C"/>
</dbReference>
<dbReference type="GO" id="GO:0071949">
    <property type="term" value="F:FAD binding"/>
    <property type="evidence" value="ECO:0007669"/>
    <property type="project" value="InterPro"/>
</dbReference>
<accession>A0A419ARP5</accession>
<dbReference type="GO" id="GO:0003997">
    <property type="term" value="F:acyl-CoA oxidase activity"/>
    <property type="evidence" value="ECO:0007669"/>
    <property type="project" value="InterPro"/>
</dbReference>